<dbReference type="Proteomes" id="UP001153714">
    <property type="component" value="Chromosome 9"/>
</dbReference>
<evidence type="ECO:0000313" key="2">
    <source>
        <dbReference type="Proteomes" id="UP001153714"/>
    </source>
</evidence>
<keyword evidence="2" id="KW-1185">Reference proteome</keyword>
<evidence type="ECO:0000313" key="1">
    <source>
        <dbReference type="EMBL" id="CAG9796859.1"/>
    </source>
</evidence>
<sequence length="100" mass="11477">MYNTYDISFPCIRLFPSLELCEHHVRLCTCRSAGAARRELAVFRTCSGTLRLKTINHKQGTTVKQCACLDKQNNKLKTAFGIIYIAVKVNYELNFKVKLF</sequence>
<dbReference type="EMBL" id="OU893340">
    <property type="protein sequence ID" value="CAG9796859.1"/>
    <property type="molecule type" value="Genomic_DNA"/>
</dbReference>
<organism evidence="1 2">
    <name type="scientific">Diatraea saccharalis</name>
    <name type="common">sugarcane borer</name>
    <dbReference type="NCBI Taxonomy" id="40085"/>
    <lineage>
        <taxon>Eukaryota</taxon>
        <taxon>Metazoa</taxon>
        <taxon>Ecdysozoa</taxon>
        <taxon>Arthropoda</taxon>
        <taxon>Hexapoda</taxon>
        <taxon>Insecta</taxon>
        <taxon>Pterygota</taxon>
        <taxon>Neoptera</taxon>
        <taxon>Endopterygota</taxon>
        <taxon>Lepidoptera</taxon>
        <taxon>Glossata</taxon>
        <taxon>Ditrysia</taxon>
        <taxon>Pyraloidea</taxon>
        <taxon>Crambidae</taxon>
        <taxon>Crambinae</taxon>
        <taxon>Diatraea</taxon>
    </lineage>
</organism>
<reference evidence="1" key="2">
    <citation type="submission" date="2022-10" db="EMBL/GenBank/DDBJ databases">
        <authorList>
            <consortium name="ENA_rothamsted_submissions"/>
            <consortium name="culmorum"/>
            <person name="King R."/>
        </authorList>
    </citation>
    <scope>NUCLEOTIDE SEQUENCE</scope>
</reference>
<accession>A0A9N9RHI6</accession>
<dbReference type="OrthoDB" id="2133912at2759"/>
<reference evidence="1" key="1">
    <citation type="submission" date="2021-12" db="EMBL/GenBank/DDBJ databases">
        <authorList>
            <person name="King R."/>
        </authorList>
    </citation>
    <scope>NUCLEOTIDE SEQUENCE</scope>
</reference>
<protein>
    <submittedName>
        <fullName evidence="1">Uncharacterized protein</fullName>
    </submittedName>
</protein>
<name>A0A9N9RHI6_9NEOP</name>
<dbReference type="AlphaFoldDB" id="A0A9N9RHI6"/>
<proteinExistence type="predicted"/>
<gene>
    <name evidence="1" type="ORF">DIATSA_LOCUS14008</name>
</gene>